<keyword evidence="9" id="KW-0325">Glycoprotein</keyword>
<evidence type="ECO:0000256" key="8">
    <source>
        <dbReference type="ARBA" id="ARBA00023157"/>
    </source>
</evidence>
<protein>
    <recommendedName>
        <fullName evidence="17">Neural cell adhesion molecule 1</fullName>
    </recommendedName>
</protein>
<comment type="caution">
    <text evidence="15">The sequence shown here is derived from an EMBL/GenBank/DDBJ whole genome shotgun (WGS) entry which is preliminary data.</text>
</comment>
<evidence type="ECO:0000256" key="4">
    <source>
        <dbReference type="ARBA" id="ARBA00022737"/>
    </source>
</evidence>
<accession>A0AAW1ZKE2</accession>
<feature type="domain" description="Ig-like" evidence="13">
    <location>
        <begin position="204"/>
        <end position="292"/>
    </location>
</feature>
<evidence type="ECO:0000256" key="1">
    <source>
        <dbReference type="ARBA" id="ARBA00004167"/>
    </source>
</evidence>
<dbReference type="InterPro" id="IPR050958">
    <property type="entry name" value="Cell_Adh-Cytoskel_Orgn"/>
</dbReference>
<dbReference type="InterPro" id="IPR036179">
    <property type="entry name" value="Ig-like_dom_sf"/>
</dbReference>
<dbReference type="PRINTS" id="PR01838">
    <property type="entry name" value="NCAMFAMILY"/>
</dbReference>
<dbReference type="InterPro" id="IPR009138">
    <property type="entry name" value="Neural_cell_adh"/>
</dbReference>
<feature type="domain" description="Fibronectin type-III" evidence="14">
    <location>
        <begin position="381"/>
        <end position="474"/>
    </location>
</feature>
<dbReference type="GO" id="GO:0050808">
    <property type="term" value="P:synapse organization"/>
    <property type="evidence" value="ECO:0007669"/>
    <property type="project" value="TreeGrafter"/>
</dbReference>
<dbReference type="FunFam" id="2.60.40.10:FF:001932">
    <property type="entry name" value="Neural cell adhesion molecule 1a"/>
    <property type="match status" value="1"/>
</dbReference>
<evidence type="ECO:0008006" key="17">
    <source>
        <dbReference type="Google" id="ProtNLM"/>
    </source>
</evidence>
<dbReference type="PROSITE" id="PS50835">
    <property type="entry name" value="IG_LIKE"/>
    <property type="match status" value="4"/>
</dbReference>
<dbReference type="SMART" id="SM00060">
    <property type="entry name" value="FN3"/>
    <property type="match status" value="2"/>
</dbReference>
<dbReference type="GO" id="GO:0043025">
    <property type="term" value="C:neuronal cell body"/>
    <property type="evidence" value="ECO:0007669"/>
    <property type="project" value="TreeGrafter"/>
</dbReference>
<dbReference type="InterPro" id="IPR003598">
    <property type="entry name" value="Ig_sub2"/>
</dbReference>
<feature type="signal peptide" evidence="12">
    <location>
        <begin position="1"/>
        <end position="19"/>
    </location>
</feature>
<keyword evidence="3 12" id="KW-0732">Signal</keyword>
<feature type="domain" description="Ig-like" evidence="13">
    <location>
        <begin position="295"/>
        <end position="377"/>
    </location>
</feature>
<dbReference type="InterPro" id="IPR007110">
    <property type="entry name" value="Ig-like_dom"/>
</dbReference>
<feature type="domain" description="Ig-like" evidence="13">
    <location>
        <begin position="110"/>
        <end position="197"/>
    </location>
</feature>
<dbReference type="SUPFAM" id="SSF49265">
    <property type="entry name" value="Fibronectin type III"/>
    <property type="match status" value="1"/>
</dbReference>
<dbReference type="InterPro" id="IPR003599">
    <property type="entry name" value="Ig_sub"/>
</dbReference>
<dbReference type="EMBL" id="JAWDJR010000016">
    <property type="protein sequence ID" value="KAK9961378.1"/>
    <property type="molecule type" value="Genomic_DNA"/>
</dbReference>
<keyword evidence="16" id="KW-1185">Reference proteome</keyword>
<dbReference type="SMART" id="SM00408">
    <property type="entry name" value="IGc2"/>
    <property type="match status" value="4"/>
</dbReference>
<evidence type="ECO:0000256" key="6">
    <source>
        <dbReference type="ARBA" id="ARBA00022989"/>
    </source>
</evidence>
<dbReference type="Proteomes" id="UP001479290">
    <property type="component" value="Unassembled WGS sequence"/>
</dbReference>
<feature type="domain" description="Fibronectin type-III" evidence="14">
    <location>
        <begin position="475"/>
        <end position="570"/>
    </location>
</feature>
<evidence type="ECO:0000256" key="5">
    <source>
        <dbReference type="ARBA" id="ARBA00022889"/>
    </source>
</evidence>
<dbReference type="GO" id="GO:0005886">
    <property type="term" value="C:plasma membrane"/>
    <property type="evidence" value="ECO:0007669"/>
    <property type="project" value="TreeGrafter"/>
</dbReference>
<dbReference type="Pfam" id="PF07679">
    <property type="entry name" value="I-set"/>
    <property type="match status" value="2"/>
</dbReference>
<dbReference type="Pfam" id="PF00041">
    <property type="entry name" value="fn3"/>
    <property type="match status" value="2"/>
</dbReference>
<keyword evidence="7 11" id="KW-0472">Membrane</keyword>
<feature type="domain" description="Ig-like" evidence="13">
    <location>
        <begin position="19"/>
        <end position="105"/>
    </location>
</feature>
<dbReference type="Gene3D" id="2.60.40.10">
    <property type="entry name" value="Immunoglobulins"/>
    <property type="match status" value="6"/>
</dbReference>
<keyword evidence="5" id="KW-0130">Cell adhesion</keyword>
<name>A0AAW1ZKE2_CULAL</name>
<dbReference type="PANTHER" id="PTHR45080">
    <property type="entry name" value="CONTACTIN 5"/>
    <property type="match status" value="1"/>
</dbReference>
<evidence type="ECO:0000256" key="11">
    <source>
        <dbReference type="SAM" id="Phobius"/>
    </source>
</evidence>
<dbReference type="InterPro" id="IPR013783">
    <property type="entry name" value="Ig-like_fold"/>
</dbReference>
<evidence type="ECO:0000313" key="15">
    <source>
        <dbReference type="EMBL" id="KAK9961378.1"/>
    </source>
</evidence>
<dbReference type="PROSITE" id="PS50853">
    <property type="entry name" value="FN3"/>
    <property type="match status" value="2"/>
</dbReference>
<gene>
    <name evidence="15" type="ORF">ABG768_009168</name>
</gene>
<keyword evidence="8" id="KW-1015">Disulfide bond</keyword>
<organism evidence="15 16">
    <name type="scientific">Culter alburnus</name>
    <name type="common">Topmouth culter</name>
    <dbReference type="NCBI Taxonomy" id="194366"/>
    <lineage>
        <taxon>Eukaryota</taxon>
        <taxon>Metazoa</taxon>
        <taxon>Chordata</taxon>
        <taxon>Craniata</taxon>
        <taxon>Vertebrata</taxon>
        <taxon>Euteleostomi</taxon>
        <taxon>Actinopterygii</taxon>
        <taxon>Neopterygii</taxon>
        <taxon>Teleostei</taxon>
        <taxon>Ostariophysi</taxon>
        <taxon>Cypriniformes</taxon>
        <taxon>Xenocyprididae</taxon>
        <taxon>Xenocypridinae</taxon>
        <taxon>Culter</taxon>
    </lineage>
</organism>
<feature type="chain" id="PRO_5043587394" description="Neural cell adhesion molecule 1" evidence="12">
    <location>
        <begin position="20"/>
        <end position="690"/>
    </location>
</feature>
<dbReference type="InterPro" id="IPR036116">
    <property type="entry name" value="FN3_sf"/>
</dbReference>
<evidence type="ECO:0000256" key="2">
    <source>
        <dbReference type="ARBA" id="ARBA00022692"/>
    </source>
</evidence>
<keyword evidence="10" id="KW-0393">Immunoglobulin domain</keyword>
<dbReference type="CDD" id="cd00063">
    <property type="entry name" value="FN3"/>
    <property type="match status" value="2"/>
</dbReference>
<dbReference type="InterPro" id="IPR013098">
    <property type="entry name" value="Ig_I-set"/>
</dbReference>
<dbReference type="CDD" id="cd00096">
    <property type="entry name" value="Ig"/>
    <property type="match status" value="2"/>
</dbReference>
<dbReference type="PANTHER" id="PTHR45080:SF29">
    <property type="entry name" value="NEURAL CELL ADHESION MOLECULE 1-LIKE ISOFORM X1"/>
    <property type="match status" value="1"/>
</dbReference>
<keyword evidence="2 11" id="KW-0812">Transmembrane</keyword>
<evidence type="ECO:0000256" key="12">
    <source>
        <dbReference type="SAM" id="SignalP"/>
    </source>
</evidence>
<dbReference type="FunFam" id="2.60.40.10:FF:000032">
    <property type="entry name" value="palladin isoform X1"/>
    <property type="match status" value="1"/>
</dbReference>
<reference evidence="15 16" key="1">
    <citation type="submission" date="2024-05" db="EMBL/GenBank/DDBJ databases">
        <title>A high-quality chromosomal-level genome assembly of Topmouth culter (Culter alburnus).</title>
        <authorList>
            <person name="Zhao H."/>
        </authorList>
    </citation>
    <scope>NUCLEOTIDE SEQUENCE [LARGE SCALE GENOMIC DNA]</scope>
    <source>
        <strain evidence="15">CATC2023</strain>
        <tissue evidence="15">Muscle</tissue>
    </source>
</reference>
<feature type="transmembrane region" description="Helical" evidence="11">
    <location>
        <begin position="580"/>
        <end position="602"/>
    </location>
</feature>
<evidence type="ECO:0000256" key="3">
    <source>
        <dbReference type="ARBA" id="ARBA00022729"/>
    </source>
</evidence>
<sequence>MTLLRLCGLLLVCSRLIDAKLDIITSDPDVQVGSQVLLLCKVDSEGEISWLKDDEEVDEDRHEVKKTDESSSALTLKNVELSDGGTYTCLFENEHGTKRTNYQLYVYQAPDFGHTRTYHEFLMNQTVTIPCLVSGKPEVEVFWYRNDRIVNDDGRGSLRILPDRSLHIERIQQEDRGTYTCEGKIKGRPITRNLQISIVVNEPPTVLIHEEKKSVHAGPNTSVSIVCLVKGTPTPNISWILPSSSDESRIKFNTDKSELTISAVTRSDYGEYVCTATNKIGENTATFVLDVSERPIIDLVPSKLTIIPGESGSVLCNATGHPTPTIKWVRKATQEQMTSVEGSELIFENVMPSDGGLYSCMASNPVGTTIEDFQLITRPGAPAQFSVAAGSSSSVLIQTVSVQDGGSSITQYILQWKKPSDENWGQSVVKPTNPLVITGLEPYTEYSVRFAAKNSHYQGNFSTEHKIFTQSEREPDSPILYLSEKKLEKNSVSIPIKQLKDGGSPIQHYVVRYKGNQEDDEWTENEFPGNSSRIQLNGLQYNAEYQMEVYAVNHNGSSSPAKINFTVPQPVSQPMLGKGGVVGIVMFIFLVLMVAVDAFCCYTNHCGLLNFLARKLFGHKLPESKGMDEEANNSNGDMKLSGLTFPRGSIPKLQAPSGAVNGVHSEVTCDKAPLTKFEKKPESTDPTGEA</sequence>
<dbReference type="GO" id="GO:0007156">
    <property type="term" value="P:homophilic cell adhesion via plasma membrane adhesion molecules"/>
    <property type="evidence" value="ECO:0007669"/>
    <property type="project" value="TreeGrafter"/>
</dbReference>
<dbReference type="Pfam" id="PF13927">
    <property type="entry name" value="Ig_3"/>
    <property type="match status" value="2"/>
</dbReference>
<dbReference type="InterPro" id="IPR003961">
    <property type="entry name" value="FN3_dom"/>
</dbReference>
<evidence type="ECO:0000259" key="13">
    <source>
        <dbReference type="PROSITE" id="PS50835"/>
    </source>
</evidence>
<proteinExistence type="predicted"/>
<dbReference type="SMART" id="SM00409">
    <property type="entry name" value="IG"/>
    <property type="match status" value="4"/>
</dbReference>
<dbReference type="SUPFAM" id="SSF48726">
    <property type="entry name" value="Immunoglobulin"/>
    <property type="match status" value="4"/>
</dbReference>
<dbReference type="AlphaFoldDB" id="A0AAW1ZKE2"/>
<evidence type="ECO:0000259" key="14">
    <source>
        <dbReference type="PROSITE" id="PS50853"/>
    </source>
</evidence>
<evidence type="ECO:0000256" key="9">
    <source>
        <dbReference type="ARBA" id="ARBA00023180"/>
    </source>
</evidence>
<comment type="subcellular location">
    <subcellularLocation>
        <location evidence="1">Membrane</location>
        <topology evidence="1">Single-pass membrane protein</topology>
    </subcellularLocation>
</comment>
<dbReference type="GO" id="GO:0008046">
    <property type="term" value="F:axon guidance receptor activity"/>
    <property type="evidence" value="ECO:0007669"/>
    <property type="project" value="TreeGrafter"/>
</dbReference>
<keyword evidence="4" id="KW-0677">Repeat</keyword>
<evidence type="ECO:0000256" key="7">
    <source>
        <dbReference type="ARBA" id="ARBA00023136"/>
    </source>
</evidence>
<evidence type="ECO:0000313" key="16">
    <source>
        <dbReference type="Proteomes" id="UP001479290"/>
    </source>
</evidence>
<keyword evidence="6 11" id="KW-1133">Transmembrane helix</keyword>
<dbReference type="GO" id="GO:0030424">
    <property type="term" value="C:axon"/>
    <property type="evidence" value="ECO:0007669"/>
    <property type="project" value="TreeGrafter"/>
</dbReference>
<evidence type="ECO:0000256" key="10">
    <source>
        <dbReference type="ARBA" id="ARBA00023319"/>
    </source>
</evidence>